<dbReference type="EMBL" id="MRTJ01000001">
    <property type="protein sequence ID" value="OMF18100.1"/>
    <property type="molecule type" value="Genomic_DNA"/>
</dbReference>
<evidence type="ECO:0000313" key="3">
    <source>
        <dbReference type="Proteomes" id="UP000187134"/>
    </source>
</evidence>
<comment type="caution">
    <text evidence="2">The sequence shown here is derived from an EMBL/GenBank/DDBJ whole genome shotgun (WGS) entry which is preliminary data.</text>
</comment>
<gene>
    <name evidence="2" type="ORF">BK131_04300</name>
</gene>
<sequence>MLDRKRLTVSEAAQYLGVSDHALYAMCREGTIPHYKIGTRNSTKPAIRFRIEKLDQWIAEQEKLNTQKE</sequence>
<evidence type="ECO:0000313" key="2">
    <source>
        <dbReference type="EMBL" id="OMF18100.1"/>
    </source>
</evidence>
<evidence type="ECO:0000259" key="1">
    <source>
        <dbReference type="Pfam" id="PF12728"/>
    </source>
</evidence>
<accession>A0A1R1C7P5</accession>
<name>A0A1R1C7P5_PAEAM</name>
<dbReference type="GO" id="GO:0003677">
    <property type="term" value="F:DNA binding"/>
    <property type="evidence" value="ECO:0007669"/>
    <property type="project" value="InterPro"/>
</dbReference>
<dbReference type="Proteomes" id="UP000187134">
    <property type="component" value="Unassembled WGS sequence"/>
</dbReference>
<reference evidence="2 3" key="1">
    <citation type="submission" date="2016-11" db="EMBL/GenBank/DDBJ databases">
        <title>Paenibacillus species isolates.</title>
        <authorList>
            <person name="Beno S.M."/>
        </authorList>
    </citation>
    <scope>NUCLEOTIDE SEQUENCE [LARGE SCALE GENOMIC DNA]</scope>
    <source>
        <strain evidence="2 3">FSL H8-0246</strain>
    </source>
</reference>
<dbReference type="Pfam" id="PF12728">
    <property type="entry name" value="HTH_17"/>
    <property type="match status" value="1"/>
</dbReference>
<dbReference type="Gene3D" id="1.10.10.10">
    <property type="entry name" value="Winged helix-like DNA-binding domain superfamily/Winged helix DNA-binding domain"/>
    <property type="match status" value="1"/>
</dbReference>
<protein>
    <recommendedName>
        <fullName evidence="1">Helix-turn-helix domain-containing protein</fullName>
    </recommendedName>
</protein>
<organism evidence="2 3">
    <name type="scientific">Paenibacillus amylolyticus</name>
    <dbReference type="NCBI Taxonomy" id="1451"/>
    <lineage>
        <taxon>Bacteria</taxon>
        <taxon>Bacillati</taxon>
        <taxon>Bacillota</taxon>
        <taxon>Bacilli</taxon>
        <taxon>Bacillales</taxon>
        <taxon>Paenibacillaceae</taxon>
        <taxon>Paenibacillus</taxon>
    </lineage>
</organism>
<dbReference type="InterPro" id="IPR036388">
    <property type="entry name" value="WH-like_DNA-bd_sf"/>
</dbReference>
<dbReference type="NCBIfam" id="TIGR01764">
    <property type="entry name" value="excise"/>
    <property type="match status" value="1"/>
</dbReference>
<dbReference type="InterPro" id="IPR009061">
    <property type="entry name" value="DNA-bd_dom_put_sf"/>
</dbReference>
<dbReference type="SUPFAM" id="SSF46955">
    <property type="entry name" value="Putative DNA-binding domain"/>
    <property type="match status" value="1"/>
</dbReference>
<proteinExistence type="predicted"/>
<feature type="domain" description="Helix-turn-helix" evidence="1">
    <location>
        <begin position="7"/>
        <end position="61"/>
    </location>
</feature>
<dbReference type="InterPro" id="IPR041657">
    <property type="entry name" value="HTH_17"/>
</dbReference>
<dbReference type="AlphaFoldDB" id="A0A1R1C7P5"/>
<dbReference type="InterPro" id="IPR010093">
    <property type="entry name" value="SinI_DNA-bd"/>
</dbReference>